<keyword evidence="1" id="KW-0472">Membrane</keyword>
<keyword evidence="1" id="KW-0812">Transmembrane</keyword>
<keyword evidence="1" id="KW-1133">Transmembrane helix</keyword>
<dbReference type="Proteomes" id="UP000811844">
    <property type="component" value="Unassembled WGS sequence"/>
</dbReference>
<feature type="transmembrane region" description="Helical" evidence="1">
    <location>
        <begin position="6"/>
        <end position="24"/>
    </location>
</feature>
<evidence type="ECO:0000313" key="3">
    <source>
        <dbReference type="Proteomes" id="UP000811844"/>
    </source>
</evidence>
<accession>A0ABS5I3Z9</accession>
<dbReference type="PANTHER" id="PTHR38775:SF1">
    <property type="entry name" value="INNER MEMBRANE PROTEIN"/>
    <property type="match status" value="1"/>
</dbReference>
<reference evidence="2 3" key="1">
    <citation type="submission" date="2020-02" db="EMBL/GenBank/DDBJ databases">
        <title>Shewanella WXL01 sp. nov., a marine bacterium isolated from green algae in Luhuitou Fringing Reef (Northern South China Sea).</title>
        <authorList>
            <person name="Wang X."/>
        </authorList>
    </citation>
    <scope>NUCLEOTIDE SEQUENCE [LARGE SCALE GENOMIC DNA]</scope>
    <source>
        <strain evidence="2 3">MCCC 1A01895</strain>
    </source>
</reference>
<dbReference type="EMBL" id="JAAIKR010000012">
    <property type="protein sequence ID" value="MBR9728747.1"/>
    <property type="molecule type" value="Genomic_DNA"/>
</dbReference>
<dbReference type="RefSeq" id="WP_153665011.1">
    <property type="nucleotide sequence ID" value="NZ_JAAIKR010000012.1"/>
</dbReference>
<evidence type="ECO:0000313" key="2">
    <source>
        <dbReference type="EMBL" id="MBR9728747.1"/>
    </source>
</evidence>
<comment type="caution">
    <text evidence="2">The sequence shown here is derived from an EMBL/GenBank/DDBJ whole genome shotgun (WGS) entry which is preliminary data.</text>
</comment>
<gene>
    <name evidence="2" type="ORF">G3R48_12245</name>
</gene>
<feature type="transmembrane region" description="Helical" evidence="1">
    <location>
        <begin position="33"/>
        <end position="56"/>
    </location>
</feature>
<dbReference type="InterPro" id="IPR009525">
    <property type="entry name" value="DUF1145"/>
</dbReference>
<name>A0ABS5I3Z9_9GAMM</name>
<dbReference type="PANTHER" id="PTHR38775">
    <property type="entry name" value="INNER MEMBRANE PROTEIN-RELATED"/>
    <property type="match status" value="1"/>
</dbReference>
<sequence length="93" mass="10817">MNKFVLFGKILTAAMWVLMTYNLLMPFESKASVLLNFFMLFTAIMHLIQVAMFHTIFAKTMVLKATDYLQAFIFGAFTLMQYRQKLISQMADN</sequence>
<protein>
    <submittedName>
        <fullName evidence="2">DUF1145 domain-containing protein</fullName>
    </submittedName>
</protein>
<organism evidence="2 3">
    <name type="scientific">Shewanella intestini</name>
    <dbReference type="NCBI Taxonomy" id="2017544"/>
    <lineage>
        <taxon>Bacteria</taxon>
        <taxon>Pseudomonadati</taxon>
        <taxon>Pseudomonadota</taxon>
        <taxon>Gammaproteobacteria</taxon>
        <taxon>Alteromonadales</taxon>
        <taxon>Shewanellaceae</taxon>
        <taxon>Shewanella</taxon>
    </lineage>
</organism>
<proteinExistence type="predicted"/>
<keyword evidence="3" id="KW-1185">Reference proteome</keyword>
<evidence type="ECO:0000256" key="1">
    <source>
        <dbReference type="SAM" id="Phobius"/>
    </source>
</evidence>
<dbReference type="Pfam" id="PF06611">
    <property type="entry name" value="DUF1145"/>
    <property type="match status" value="1"/>
</dbReference>